<reference evidence="1 2" key="1">
    <citation type="submission" date="2018-06" db="EMBL/GenBank/DDBJ databases">
        <title>Genomic Encyclopedia of Archaeal and Bacterial Type Strains, Phase II (KMG-II): from individual species to whole genera.</title>
        <authorList>
            <person name="Goeker M."/>
        </authorList>
    </citation>
    <scope>NUCLEOTIDE SEQUENCE [LARGE SCALE GENOMIC DNA]</scope>
    <source>
        <strain evidence="1 2">DSM 24525</strain>
    </source>
</reference>
<protein>
    <submittedName>
        <fullName evidence="1">Uncharacterized protein</fullName>
    </submittedName>
</protein>
<dbReference type="EMBL" id="QKYU01000007">
    <property type="protein sequence ID" value="PZW47100.1"/>
    <property type="molecule type" value="Genomic_DNA"/>
</dbReference>
<accession>A0A2W7J5S4</accession>
<evidence type="ECO:0000313" key="2">
    <source>
        <dbReference type="Proteomes" id="UP000249688"/>
    </source>
</evidence>
<dbReference type="Proteomes" id="UP000249688">
    <property type="component" value="Unassembled WGS sequence"/>
</dbReference>
<organism evidence="1 2">
    <name type="scientific">Humitalea rosea</name>
    <dbReference type="NCBI Taxonomy" id="990373"/>
    <lineage>
        <taxon>Bacteria</taxon>
        <taxon>Pseudomonadati</taxon>
        <taxon>Pseudomonadota</taxon>
        <taxon>Alphaproteobacteria</taxon>
        <taxon>Acetobacterales</taxon>
        <taxon>Roseomonadaceae</taxon>
        <taxon>Humitalea</taxon>
    </lineage>
</organism>
<sequence length="155" mass="16219">MGSGSPTGSGRRAWRGWALAFALVTSGCATQQPDMADVLAEVMANQRASMAAVGTHPGPAASAGLRPRETSGLIGAPPEVLVGWLGEPRLRRREDGAEIWLYQAPACHLDVVLYPEAGRLRVAYAAARATGTQRQTEAGCLRELGQPSEIARAGG</sequence>
<proteinExistence type="predicted"/>
<comment type="caution">
    <text evidence="1">The sequence shown here is derived from an EMBL/GenBank/DDBJ whole genome shotgun (WGS) entry which is preliminary data.</text>
</comment>
<dbReference type="AlphaFoldDB" id="A0A2W7J5S4"/>
<gene>
    <name evidence="1" type="ORF">C8P66_107138</name>
</gene>
<evidence type="ECO:0000313" key="1">
    <source>
        <dbReference type="EMBL" id="PZW47100.1"/>
    </source>
</evidence>
<name>A0A2W7J5S4_9PROT</name>
<keyword evidence="2" id="KW-1185">Reference proteome</keyword>